<dbReference type="Pfam" id="PF00085">
    <property type="entry name" value="Thioredoxin"/>
    <property type="match status" value="1"/>
</dbReference>
<proteinExistence type="predicted"/>
<dbReference type="EMBL" id="BRXY01000312">
    <property type="protein sequence ID" value="GMH86317.1"/>
    <property type="molecule type" value="Genomic_DNA"/>
</dbReference>
<dbReference type="Gene3D" id="3.40.30.10">
    <property type="entry name" value="Glutaredoxin"/>
    <property type="match status" value="1"/>
</dbReference>
<dbReference type="InterPro" id="IPR036249">
    <property type="entry name" value="Thioredoxin-like_sf"/>
</dbReference>
<comment type="caution">
    <text evidence="2">The sequence shown here is derived from an EMBL/GenBank/DDBJ whole genome shotgun (WGS) entry which is preliminary data.</text>
</comment>
<evidence type="ECO:0000313" key="3">
    <source>
        <dbReference type="Proteomes" id="UP001165085"/>
    </source>
</evidence>
<dbReference type="AlphaFoldDB" id="A0A9W7BEQ3"/>
<dbReference type="InterPro" id="IPR013766">
    <property type="entry name" value="Thioredoxin_domain"/>
</dbReference>
<dbReference type="CDD" id="cd02989">
    <property type="entry name" value="Phd_like_TxnDC9"/>
    <property type="match status" value="1"/>
</dbReference>
<reference evidence="3" key="1">
    <citation type="journal article" date="2023" name="Commun. Biol.">
        <title>Genome analysis of Parmales, the sister group of diatoms, reveals the evolutionary specialization of diatoms from phago-mixotrophs to photoautotrophs.</title>
        <authorList>
            <person name="Ban H."/>
            <person name="Sato S."/>
            <person name="Yoshikawa S."/>
            <person name="Yamada K."/>
            <person name="Nakamura Y."/>
            <person name="Ichinomiya M."/>
            <person name="Sato N."/>
            <person name="Blanc-Mathieu R."/>
            <person name="Endo H."/>
            <person name="Kuwata A."/>
            <person name="Ogata H."/>
        </authorList>
    </citation>
    <scope>NUCLEOTIDE SEQUENCE [LARGE SCALE GENOMIC DNA]</scope>
    <source>
        <strain evidence="3">NIES 3701</strain>
    </source>
</reference>
<keyword evidence="3" id="KW-1185">Reference proteome</keyword>
<organism evidence="2 3">
    <name type="scientific">Triparma strigata</name>
    <dbReference type="NCBI Taxonomy" id="1606541"/>
    <lineage>
        <taxon>Eukaryota</taxon>
        <taxon>Sar</taxon>
        <taxon>Stramenopiles</taxon>
        <taxon>Ochrophyta</taxon>
        <taxon>Bolidophyceae</taxon>
        <taxon>Parmales</taxon>
        <taxon>Triparmaceae</taxon>
        <taxon>Triparma</taxon>
    </lineage>
</organism>
<evidence type="ECO:0000313" key="2">
    <source>
        <dbReference type="EMBL" id="GMH86317.1"/>
    </source>
</evidence>
<dbReference type="PANTHER" id="PTHR21148">
    <property type="entry name" value="THIOREDOXIN DOMAIN-CONTAINING PROTEIN 9"/>
    <property type="match status" value="1"/>
</dbReference>
<evidence type="ECO:0000259" key="1">
    <source>
        <dbReference type="Pfam" id="PF00085"/>
    </source>
</evidence>
<dbReference type="SUPFAM" id="SSF52833">
    <property type="entry name" value="Thioredoxin-like"/>
    <property type="match status" value="1"/>
</dbReference>
<accession>A0A9W7BEQ3</accession>
<sequence>MDLGFGAQNQIIGQMAQKVVLEGTQQQEAQLDADMKAYDDLLNDEDALERLRAKRLDKLKAEQKKRLDWQAQGHGRYMELSDTKDFFHAAKTSERLIVHFYRPTTRYCQNVDAHFEKLAAKHLETRFCKIDAEKSNYLVEKLMVVVMPTILLVLNGKVVHQIQGFDELGGTHEFTTQLLAWVLSQHKVLTYDGDMPEEYFKGKGVNSVHVAMINGKYGGSENIREGSQSYKDYGDDSDDEY</sequence>
<feature type="domain" description="Thioredoxin" evidence="1">
    <location>
        <begin position="85"/>
        <end position="167"/>
    </location>
</feature>
<dbReference type="OrthoDB" id="10257948at2759"/>
<gene>
    <name evidence="2" type="ORF">TrST_g63</name>
</gene>
<dbReference type="Proteomes" id="UP001165085">
    <property type="component" value="Unassembled WGS sequence"/>
</dbReference>
<name>A0A9W7BEQ3_9STRA</name>
<protein>
    <recommendedName>
        <fullName evidence="1">Thioredoxin domain-containing protein</fullName>
    </recommendedName>
</protein>